<name>A0A1T4RZS8_9FIRM</name>
<sequence>MPRKRMLTIIAAGILALAFSGFWLMGGGSSSGSILTGGNTYTATIEGTEIDVAFKIPGKLAKVYIEEGDQVKPGQLLAELESKELAAQLEQARGAYQAAVAKVAQAEAAVKATREGAWAQLSKAQSGYAAKADANRKNVAMAKAALDAAQTANDIAKANWQRVQELYREGAVPKSKYEEAQMAYAKAEAELARARETYNLASGTAGQKEVEAAADDVALAQANLEQINLREKDVQAAKAAVEQARGALNAAQAMYENRLLYAPAGGIVLTRNMEAGEMVAAGLPFATLVDLDDLFIKIYVTEDKLASLSTGKEVTVEIPALNNAVYKGKIVNISAAADFAVKKATSELGQTDIRSFAVKIKLVNRDHKLRPGLTAKIRL</sequence>
<evidence type="ECO:0000259" key="4">
    <source>
        <dbReference type="Pfam" id="PF25917"/>
    </source>
</evidence>
<dbReference type="PANTHER" id="PTHR32347">
    <property type="entry name" value="EFFLUX SYSTEM COMPONENT YKNX-RELATED"/>
    <property type="match status" value="1"/>
</dbReference>
<dbReference type="SUPFAM" id="SSF51230">
    <property type="entry name" value="Single hybrid motif"/>
    <property type="match status" value="1"/>
</dbReference>
<evidence type="ECO:0000259" key="5">
    <source>
        <dbReference type="Pfam" id="PF25954"/>
    </source>
</evidence>
<keyword evidence="7" id="KW-1185">Reference proteome</keyword>
<accession>A0A1T4RZS8</accession>
<dbReference type="AlphaFoldDB" id="A0A1T4RZS8"/>
<dbReference type="RefSeq" id="WP_078666347.1">
    <property type="nucleotide sequence ID" value="NZ_FUXM01000039.1"/>
</dbReference>
<dbReference type="Pfam" id="PF25954">
    <property type="entry name" value="Beta-barrel_RND_2"/>
    <property type="match status" value="1"/>
</dbReference>
<evidence type="ECO:0000256" key="1">
    <source>
        <dbReference type="ARBA" id="ARBA00004196"/>
    </source>
</evidence>
<dbReference type="GO" id="GO:0030313">
    <property type="term" value="C:cell envelope"/>
    <property type="evidence" value="ECO:0007669"/>
    <property type="project" value="UniProtKB-SubCell"/>
</dbReference>
<evidence type="ECO:0000256" key="2">
    <source>
        <dbReference type="ARBA" id="ARBA00023054"/>
    </source>
</evidence>
<protein>
    <submittedName>
        <fullName evidence="6">HlyD family secretion protein</fullName>
    </submittedName>
</protein>
<comment type="subcellular location">
    <subcellularLocation>
        <location evidence="1">Cell envelope</location>
    </subcellularLocation>
</comment>
<dbReference type="Proteomes" id="UP000189933">
    <property type="component" value="Unassembled WGS sequence"/>
</dbReference>
<dbReference type="OrthoDB" id="250565at2"/>
<evidence type="ECO:0000313" key="6">
    <source>
        <dbReference type="EMBL" id="SKA21356.1"/>
    </source>
</evidence>
<reference evidence="7" key="1">
    <citation type="submission" date="2017-02" db="EMBL/GenBank/DDBJ databases">
        <authorList>
            <person name="Varghese N."/>
            <person name="Submissions S."/>
        </authorList>
    </citation>
    <scope>NUCLEOTIDE SEQUENCE [LARGE SCALE GENOMIC DNA]</scope>
    <source>
        <strain evidence="7">DSM 16521</strain>
    </source>
</reference>
<dbReference type="Gene3D" id="1.20.1600.10">
    <property type="entry name" value="Outer membrane efflux proteins (OEP)"/>
    <property type="match status" value="1"/>
</dbReference>
<dbReference type="InterPro" id="IPR058792">
    <property type="entry name" value="Beta-barrel_RND_2"/>
</dbReference>
<proteinExistence type="predicted"/>
<keyword evidence="2 3" id="KW-0175">Coiled coil</keyword>
<dbReference type="SUPFAM" id="SSF111369">
    <property type="entry name" value="HlyD-like secretion proteins"/>
    <property type="match status" value="1"/>
</dbReference>
<dbReference type="EMBL" id="FUXM01000039">
    <property type="protein sequence ID" value="SKA21356.1"/>
    <property type="molecule type" value="Genomic_DNA"/>
</dbReference>
<feature type="domain" description="Multidrug resistance protein MdtA-like barrel-sandwich hybrid" evidence="4">
    <location>
        <begin position="50"/>
        <end position="289"/>
    </location>
</feature>
<evidence type="ECO:0000313" key="7">
    <source>
        <dbReference type="Proteomes" id="UP000189933"/>
    </source>
</evidence>
<dbReference type="Gene3D" id="2.40.30.170">
    <property type="match status" value="1"/>
</dbReference>
<evidence type="ECO:0000256" key="3">
    <source>
        <dbReference type="SAM" id="Coils"/>
    </source>
</evidence>
<dbReference type="PRINTS" id="PR01490">
    <property type="entry name" value="RTXTOXIND"/>
</dbReference>
<dbReference type="InterPro" id="IPR050465">
    <property type="entry name" value="UPF0194_transport"/>
</dbReference>
<dbReference type="InterPro" id="IPR011053">
    <property type="entry name" value="Single_hybrid_motif"/>
</dbReference>
<feature type="domain" description="CusB-like beta-barrel" evidence="5">
    <location>
        <begin position="296"/>
        <end position="379"/>
    </location>
</feature>
<organism evidence="6 7">
    <name type="scientific">Carboxydocella sporoproducens DSM 16521</name>
    <dbReference type="NCBI Taxonomy" id="1121270"/>
    <lineage>
        <taxon>Bacteria</taxon>
        <taxon>Bacillati</taxon>
        <taxon>Bacillota</taxon>
        <taxon>Clostridia</taxon>
        <taxon>Eubacteriales</taxon>
        <taxon>Clostridiales Family XVI. Incertae Sedis</taxon>
        <taxon>Carboxydocella</taxon>
    </lineage>
</organism>
<dbReference type="Pfam" id="PF25917">
    <property type="entry name" value="BSH_RND"/>
    <property type="match status" value="1"/>
</dbReference>
<gene>
    <name evidence="6" type="ORF">SAMN02745885_02353</name>
</gene>
<dbReference type="Gene3D" id="2.40.50.100">
    <property type="match status" value="2"/>
</dbReference>
<dbReference type="InterPro" id="IPR058625">
    <property type="entry name" value="MdtA-like_BSH"/>
</dbReference>
<feature type="coiled-coil region" evidence="3">
    <location>
        <begin position="177"/>
        <end position="254"/>
    </location>
</feature>